<dbReference type="Proteomes" id="UP001163223">
    <property type="component" value="Chromosome"/>
</dbReference>
<proteinExistence type="predicted"/>
<accession>A0ACD4NKD9</accession>
<evidence type="ECO:0000313" key="2">
    <source>
        <dbReference type="Proteomes" id="UP001163223"/>
    </source>
</evidence>
<gene>
    <name evidence="1" type="ORF">OXU80_20855</name>
</gene>
<protein>
    <submittedName>
        <fullName evidence="1">Uncharacterized protein</fullName>
    </submittedName>
</protein>
<sequence length="153" mass="17481">MADKERDPSKSPRRRREATFEALKMKVLLLEDWAKNGLPYQATYPRDQKALREWTGPNGTFATWKDPTIERSGEGGKYPDWGKRFLKAVDDLGKRGSERDAELRQAEADRDRYAAENRALRIQNADLIGQVDALERANRFLKGLASAREASRS</sequence>
<name>A0ACD4NKD9_9HYPH</name>
<evidence type="ECO:0000313" key="1">
    <source>
        <dbReference type="EMBL" id="WAJ27278.1"/>
    </source>
</evidence>
<organism evidence="1 2">
    <name type="scientific">Antarcticirhabdus aurantiaca</name>
    <dbReference type="NCBI Taxonomy" id="2606717"/>
    <lineage>
        <taxon>Bacteria</taxon>
        <taxon>Pseudomonadati</taxon>
        <taxon>Pseudomonadota</taxon>
        <taxon>Alphaproteobacteria</taxon>
        <taxon>Hyphomicrobiales</taxon>
        <taxon>Aurantimonadaceae</taxon>
        <taxon>Antarcticirhabdus</taxon>
    </lineage>
</organism>
<keyword evidence="2" id="KW-1185">Reference proteome</keyword>
<dbReference type="EMBL" id="CP113520">
    <property type="protein sequence ID" value="WAJ27278.1"/>
    <property type="molecule type" value="Genomic_DNA"/>
</dbReference>
<reference evidence="1" key="1">
    <citation type="submission" date="2022-11" db="EMBL/GenBank/DDBJ databases">
        <title>beta-Carotene-producing bacterium, Jeongeuplla avenae sp. nov., alleviates the salt stress of Arabidopsis seedlings.</title>
        <authorList>
            <person name="Jiang L."/>
            <person name="Lee J."/>
        </authorList>
    </citation>
    <scope>NUCLEOTIDE SEQUENCE</scope>
    <source>
        <strain evidence="1">DY_R2A_6</strain>
    </source>
</reference>